<evidence type="ECO:0000259" key="1">
    <source>
        <dbReference type="Pfam" id="PF10026"/>
    </source>
</evidence>
<dbReference type="EMBL" id="JAAVUM010000005">
    <property type="protein sequence ID" value="NKE05769.1"/>
    <property type="molecule type" value="Genomic_DNA"/>
</dbReference>
<accession>A0A846TG50</accession>
<comment type="caution">
    <text evidence="2">The sequence shown here is derived from an EMBL/GenBank/DDBJ whole genome shotgun (WGS) entry which is preliminary data.</text>
</comment>
<evidence type="ECO:0000313" key="2">
    <source>
        <dbReference type="EMBL" id="NKE05769.1"/>
    </source>
</evidence>
<organism evidence="2 3">
    <name type="scientific">Mesobacillus selenatarsenatis</name>
    <dbReference type="NCBI Taxonomy" id="388741"/>
    <lineage>
        <taxon>Bacteria</taxon>
        <taxon>Bacillati</taxon>
        <taxon>Bacillota</taxon>
        <taxon>Bacilli</taxon>
        <taxon>Bacillales</taxon>
        <taxon>Bacillaceae</taxon>
        <taxon>Mesobacillus</taxon>
    </lineage>
</organism>
<gene>
    <name evidence="2" type="ORF">GWK17_09875</name>
</gene>
<proteinExistence type="predicted"/>
<dbReference type="InterPro" id="IPR018728">
    <property type="entry name" value="DUF2268"/>
</dbReference>
<feature type="domain" description="DUF2268" evidence="1">
    <location>
        <begin position="47"/>
        <end position="236"/>
    </location>
</feature>
<evidence type="ECO:0000313" key="3">
    <source>
        <dbReference type="Proteomes" id="UP000587942"/>
    </source>
</evidence>
<dbReference type="Proteomes" id="UP000587942">
    <property type="component" value="Unassembled WGS sequence"/>
</dbReference>
<dbReference type="AlphaFoldDB" id="A0A846TG50"/>
<sequence length="242" mass="28741">MCEKLLDHFHGADDPKKVYSYLKNFGMYKPDRKNKRIFEELKKEAYWNRIGVIFNKYKRKWNGPDIPIFIFPMDQSNARLMREGKGKSGLSFIDKMFLFLTPIDDEKELEALFVHEYHHVCRMKAQKKNPEEYSLLDSMILEGLAEHTVAENCGEPYTGDWSRRYSTKKLADFWEKDIENKLSITRKDREHDEILFGLGSRPRLLGYAIGYELVKQYKQHRNFTEKASFKIPSSEFTNLLKF</sequence>
<dbReference type="Pfam" id="PF10026">
    <property type="entry name" value="DUF2268"/>
    <property type="match status" value="1"/>
</dbReference>
<protein>
    <submittedName>
        <fullName evidence="2">DUF2268 domain-containing protein</fullName>
    </submittedName>
</protein>
<name>A0A846TG50_9BACI</name>
<reference evidence="2 3" key="1">
    <citation type="submission" date="2020-03" db="EMBL/GenBank/DDBJ databases">
        <authorList>
            <person name="Sun Q."/>
        </authorList>
    </citation>
    <scope>NUCLEOTIDE SEQUENCE [LARGE SCALE GENOMIC DNA]</scope>
    <source>
        <strain evidence="2 3">KACC 21451</strain>
    </source>
</reference>